<name>A0ABM8CY50_9NOCA</name>
<dbReference type="EMBL" id="AP026978">
    <property type="protein sequence ID" value="BDT99967.1"/>
    <property type="molecule type" value="Genomic_DNA"/>
</dbReference>
<dbReference type="Proteomes" id="UP001317870">
    <property type="component" value="Chromosome"/>
</dbReference>
<accession>A0ABM8CY50</accession>
<protein>
    <submittedName>
        <fullName evidence="2">Uncharacterized protein</fullName>
    </submittedName>
</protein>
<feature type="compositionally biased region" description="Basic and acidic residues" evidence="1">
    <location>
        <begin position="25"/>
        <end position="44"/>
    </location>
</feature>
<sequence>MKAVEIPGAGDDTSKVTRLPRRPRRVAEEAGERLHKTWRSEGRSLYDPAPTKPVLRSELQRETGWWPVDPGAARHPASKEDLGSAEPDGSVIDLEALRRKRAGDDAPAGGRRRMVKPRRIGKSAGEGTEDKPDSGCNGDPDSPR</sequence>
<gene>
    <name evidence="2" type="ORF">IFM12276_29960</name>
</gene>
<keyword evidence="3" id="KW-1185">Reference proteome</keyword>
<organism evidence="2 3">
    <name type="scientific">Nocardia sputorum</name>
    <dbReference type="NCBI Taxonomy" id="2984338"/>
    <lineage>
        <taxon>Bacteria</taxon>
        <taxon>Bacillati</taxon>
        <taxon>Actinomycetota</taxon>
        <taxon>Actinomycetes</taxon>
        <taxon>Mycobacteriales</taxon>
        <taxon>Nocardiaceae</taxon>
        <taxon>Nocardia</taxon>
    </lineage>
</organism>
<proteinExistence type="predicted"/>
<reference evidence="2 3" key="1">
    <citation type="submission" date="2022-11" db="EMBL/GenBank/DDBJ databases">
        <title>Genome Sequencing of Nocardia sp. ON39_IFM12276 and assembly.</title>
        <authorList>
            <person name="Shimojima M."/>
            <person name="Toyokawa M."/>
            <person name="Uesaka K."/>
        </authorList>
    </citation>
    <scope>NUCLEOTIDE SEQUENCE [LARGE SCALE GENOMIC DNA]</scope>
    <source>
        <strain evidence="2 3">IFM 12276</strain>
    </source>
</reference>
<evidence type="ECO:0000256" key="1">
    <source>
        <dbReference type="SAM" id="MobiDB-lite"/>
    </source>
</evidence>
<evidence type="ECO:0000313" key="3">
    <source>
        <dbReference type="Proteomes" id="UP001317870"/>
    </source>
</evidence>
<evidence type="ECO:0000313" key="2">
    <source>
        <dbReference type="EMBL" id="BDT99967.1"/>
    </source>
</evidence>
<feature type="region of interest" description="Disordered" evidence="1">
    <location>
        <begin position="1"/>
        <end position="144"/>
    </location>
</feature>
<feature type="compositionally biased region" description="Basic residues" evidence="1">
    <location>
        <begin position="110"/>
        <end position="121"/>
    </location>
</feature>